<dbReference type="EMBL" id="BGZK01002194">
    <property type="protein sequence ID" value="GBP91670.1"/>
    <property type="molecule type" value="Genomic_DNA"/>
</dbReference>
<keyword evidence="2" id="KW-1185">Reference proteome</keyword>
<dbReference type="InterPro" id="IPR036691">
    <property type="entry name" value="Endo/exonu/phosph_ase_sf"/>
</dbReference>
<evidence type="ECO:0000313" key="1">
    <source>
        <dbReference type="EMBL" id="GBP91670.1"/>
    </source>
</evidence>
<accession>A0A4C1ZUJ9</accession>
<organism evidence="1 2">
    <name type="scientific">Eumeta variegata</name>
    <name type="common">Bagworm moth</name>
    <name type="synonym">Eumeta japonica</name>
    <dbReference type="NCBI Taxonomy" id="151549"/>
    <lineage>
        <taxon>Eukaryota</taxon>
        <taxon>Metazoa</taxon>
        <taxon>Ecdysozoa</taxon>
        <taxon>Arthropoda</taxon>
        <taxon>Hexapoda</taxon>
        <taxon>Insecta</taxon>
        <taxon>Pterygota</taxon>
        <taxon>Neoptera</taxon>
        <taxon>Endopterygota</taxon>
        <taxon>Lepidoptera</taxon>
        <taxon>Glossata</taxon>
        <taxon>Ditrysia</taxon>
        <taxon>Tineoidea</taxon>
        <taxon>Psychidae</taxon>
        <taxon>Oiketicinae</taxon>
        <taxon>Eumeta</taxon>
    </lineage>
</organism>
<name>A0A4C1ZUJ9_EUMVA</name>
<dbReference type="Proteomes" id="UP000299102">
    <property type="component" value="Unassembled WGS sequence"/>
</dbReference>
<dbReference type="AlphaFoldDB" id="A0A4C1ZUJ9"/>
<dbReference type="SUPFAM" id="SSF56219">
    <property type="entry name" value="DNase I-like"/>
    <property type="match status" value="1"/>
</dbReference>
<reference evidence="1 2" key="1">
    <citation type="journal article" date="2019" name="Commun. Biol.">
        <title>The bagworm genome reveals a unique fibroin gene that provides high tensile strength.</title>
        <authorList>
            <person name="Kono N."/>
            <person name="Nakamura H."/>
            <person name="Ohtoshi R."/>
            <person name="Tomita M."/>
            <person name="Numata K."/>
            <person name="Arakawa K."/>
        </authorList>
    </citation>
    <scope>NUCLEOTIDE SEQUENCE [LARGE SCALE GENOMIC DNA]</scope>
</reference>
<gene>
    <name evidence="1" type="ORF">EVAR_67099_1</name>
</gene>
<proteinExistence type="predicted"/>
<protein>
    <submittedName>
        <fullName evidence="1">Uncharacterized protein</fullName>
    </submittedName>
</protein>
<comment type="caution">
    <text evidence="1">The sequence shown here is derived from an EMBL/GenBank/DDBJ whole genome shotgun (WGS) entry which is preliminary data.</text>
</comment>
<sequence length="127" mass="14250">MILYSCTGGIAGRTRELRDLVQLEDIHVILLDEMKNVTPTRVAGSQLRVLPPRRNLRRGMAYRGTTVLVRRDIMHETEEPTSYVSKSMIGIKVGSADEEIRLFAAYRFPGTHRISPSPTLIASDLTP</sequence>
<evidence type="ECO:0000313" key="2">
    <source>
        <dbReference type="Proteomes" id="UP000299102"/>
    </source>
</evidence>
<dbReference type="OrthoDB" id="412981at2759"/>